<accession>A0A381V1F5</accession>
<organism evidence="1">
    <name type="scientific">marine metagenome</name>
    <dbReference type="NCBI Taxonomy" id="408172"/>
    <lineage>
        <taxon>unclassified sequences</taxon>
        <taxon>metagenomes</taxon>
        <taxon>ecological metagenomes</taxon>
    </lineage>
</organism>
<dbReference type="AlphaFoldDB" id="A0A381V1F5"/>
<evidence type="ECO:0000313" key="1">
    <source>
        <dbReference type="EMBL" id="SVA34219.1"/>
    </source>
</evidence>
<gene>
    <name evidence="1" type="ORF">METZ01_LOCUS87073</name>
</gene>
<sequence length="357" mass="39329">MFIGLANLMEGAPSKGNPLARAKNDHSGNKIRSTFYNYGLIGRWMSEPEDIGGEWPINSGHEYIGDVGHMVGSEFQDQDNNTKRSVVTIDSPRGSEYNLDTHWGWEPLPGYTNPDTALIAMSHMGPSSGESAGANTWPPQWPDKLDDPLDPGWSGSWNGYFGKNQKNAEQESYFVMDDARDAEFFYYPDSNDLERRGVGLRCTIRGLQWNHILAEDVLFWLYDIKNISDYDLEKMVFGYIIGTITGGDGDSQDDWADFDKSDDIAFSFDNGTDLETGLGGIGANGWTPVGLAGYAFLESPGNPFDGIDNDGDGIDGPGLELSEEVFASRSYSPGDTVVVINYQTYERSLIPMPSNGL</sequence>
<name>A0A381V1F5_9ZZZZ</name>
<dbReference type="EMBL" id="UINC01007602">
    <property type="protein sequence ID" value="SVA34219.1"/>
    <property type="molecule type" value="Genomic_DNA"/>
</dbReference>
<feature type="non-terminal residue" evidence="1">
    <location>
        <position position="1"/>
    </location>
</feature>
<feature type="non-terminal residue" evidence="1">
    <location>
        <position position="357"/>
    </location>
</feature>
<proteinExistence type="predicted"/>
<reference evidence="1" key="1">
    <citation type="submission" date="2018-05" db="EMBL/GenBank/DDBJ databases">
        <authorList>
            <person name="Lanie J.A."/>
            <person name="Ng W.-L."/>
            <person name="Kazmierczak K.M."/>
            <person name="Andrzejewski T.M."/>
            <person name="Davidsen T.M."/>
            <person name="Wayne K.J."/>
            <person name="Tettelin H."/>
            <person name="Glass J.I."/>
            <person name="Rusch D."/>
            <person name="Podicherti R."/>
            <person name="Tsui H.-C.T."/>
            <person name="Winkler M.E."/>
        </authorList>
    </citation>
    <scope>NUCLEOTIDE SEQUENCE</scope>
</reference>
<protein>
    <submittedName>
        <fullName evidence="1">Uncharacterized protein</fullName>
    </submittedName>
</protein>